<organism evidence="1 2">
    <name type="scientific">Rufibacter roseus</name>
    <dbReference type="NCBI Taxonomy" id="1567108"/>
    <lineage>
        <taxon>Bacteria</taxon>
        <taxon>Pseudomonadati</taxon>
        <taxon>Bacteroidota</taxon>
        <taxon>Cytophagia</taxon>
        <taxon>Cytophagales</taxon>
        <taxon>Hymenobacteraceae</taxon>
        <taxon>Rufibacter</taxon>
    </lineage>
</organism>
<accession>A0ABW2DJL7</accession>
<evidence type="ECO:0000313" key="1">
    <source>
        <dbReference type="EMBL" id="MFC6996961.1"/>
    </source>
</evidence>
<name>A0ABW2DJL7_9BACT</name>
<protein>
    <submittedName>
        <fullName evidence="1">Uncharacterized protein</fullName>
    </submittedName>
</protein>
<comment type="caution">
    <text evidence="1">The sequence shown here is derived from an EMBL/GenBank/DDBJ whole genome shotgun (WGS) entry which is preliminary data.</text>
</comment>
<dbReference type="Proteomes" id="UP001596405">
    <property type="component" value="Unassembled WGS sequence"/>
</dbReference>
<evidence type="ECO:0000313" key="2">
    <source>
        <dbReference type="Proteomes" id="UP001596405"/>
    </source>
</evidence>
<gene>
    <name evidence="1" type="ORF">ACFQHR_04955</name>
</gene>
<dbReference type="RefSeq" id="WP_066623271.1">
    <property type="nucleotide sequence ID" value="NZ_JBHSYQ010000003.1"/>
</dbReference>
<keyword evidence="2" id="KW-1185">Reference proteome</keyword>
<proteinExistence type="predicted"/>
<reference evidence="2" key="1">
    <citation type="journal article" date="2019" name="Int. J. Syst. Evol. Microbiol.">
        <title>The Global Catalogue of Microorganisms (GCM) 10K type strain sequencing project: providing services to taxonomists for standard genome sequencing and annotation.</title>
        <authorList>
            <consortium name="The Broad Institute Genomics Platform"/>
            <consortium name="The Broad Institute Genome Sequencing Center for Infectious Disease"/>
            <person name="Wu L."/>
            <person name="Ma J."/>
        </authorList>
    </citation>
    <scope>NUCLEOTIDE SEQUENCE [LARGE SCALE GENOMIC DNA]</scope>
    <source>
        <strain evidence="2">CGMCC 4.7393</strain>
    </source>
</reference>
<dbReference type="EMBL" id="JBHSYQ010000003">
    <property type="protein sequence ID" value="MFC6996961.1"/>
    <property type="molecule type" value="Genomic_DNA"/>
</dbReference>
<sequence>MRNTLNFDYFMISLGLATLVVQWRLASEEKKDAERQEQYMVNAAVVPATQVQEPTFEITYPAGSPYQDLAWPDSTQPDPFQQVQQISMYNANNPNWAGKDTDMRLLLEAHQNKPYYAVLQQLAANEMLRNELFHHYYQDPTSEGMLQAIGFYTQQLLEAKSEDAKLIYMCLRALKDYWPQKQIAQAAQITAQRVQAKPVTSGADTATTIGYHRQVYARVLKKMAAPAEKNQ</sequence>